<reference evidence="3 4" key="1">
    <citation type="journal article" date="2015" name="Genome Announc.">
        <title>Expanding the biotechnology potential of lactobacilli through comparative genomics of 213 strains and associated genera.</title>
        <authorList>
            <person name="Sun Z."/>
            <person name="Harris H.M."/>
            <person name="McCann A."/>
            <person name="Guo C."/>
            <person name="Argimon S."/>
            <person name="Zhang W."/>
            <person name="Yang X."/>
            <person name="Jeffery I.B."/>
            <person name="Cooney J.C."/>
            <person name="Kagawa T.F."/>
            <person name="Liu W."/>
            <person name="Song Y."/>
            <person name="Salvetti E."/>
            <person name="Wrobel A."/>
            <person name="Rasinkangas P."/>
            <person name="Parkhill J."/>
            <person name="Rea M.C."/>
            <person name="O'Sullivan O."/>
            <person name="Ritari J."/>
            <person name="Douillard F.P."/>
            <person name="Paul Ross R."/>
            <person name="Yang R."/>
            <person name="Briner A.E."/>
            <person name="Felis G.E."/>
            <person name="de Vos W.M."/>
            <person name="Barrangou R."/>
            <person name="Klaenhammer T.R."/>
            <person name="Caufield P.W."/>
            <person name="Cui Y."/>
            <person name="Zhang H."/>
            <person name="O'Toole P.W."/>
        </authorList>
    </citation>
    <scope>NUCLEOTIDE SEQUENCE [LARGE SCALE GENOMIC DNA]</scope>
    <source>
        <strain evidence="3 4">DSM 22696</strain>
    </source>
</reference>
<keyword evidence="1" id="KW-0812">Transmembrane</keyword>
<evidence type="ECO:0000313" key="5">
    <source>
        <dbReference type="Proteomes" id="UP000321429"/>
    </source>
</evidence>
<feature type="transmembrane region" description="Helical" evidence="1">
    <location>
        <begin position="66"/>
        <end position="86"/>
    </location>
</feature>
<evidence type="ECO:0000313" key="4">
    <source>
        <dbReference type="Proteomes" id="UP000051139"/>
    </source>
</evidence>
<dbReference type="OrthoDB" id="2328984at2"/>
<comment type="caution">
    <text evidence="3">The sequence shown here is derived from an EMBL/GenBank/DDBJ whole genome shotgun (WGS) entry which is preliminary data.</text>
</comment>
<dbReference type="EMBL" id="BJUD01000011">
    <property type="protein sequence ID" value="GEK28479.1"/>
    <property type="molecule type" value="Genomic_DNA"/>
</dbReference>
<evidence type="ECO:0000313" key="2">
    <source>
        <dbReference type="EMBL" id="GEK28479.1"/>
    </source>
</evidence>
<name>A0A0R2L5R8_9LACO</name>
<organism evidence="3 4">
    <name type="scientific">Furfurilactobacillus siliginis</name>
    <dbReference type="NCBI Taxonomy" id="348151"/>
    <lineage>
        <taxon>Bacteria</taxon>
        <taxon>Bacillati</taxon>
        <taxon>Bacillota</taxon>
        <taxon>Bacilli</taxon>
        <taxon>Lactobacillales</taxon>
        <taxon>Lactobacillaceae</taxon>
        <taxon>Furfurilactobacillus</taxon>
    </lineage>
</organism>
<protein>
    <submittedName>
        <fullName evidence="3">Uncharacterized protein</fullName>
    </submittedName>
</protein>
<proteinExistence type="predicted"/>
<dbReference type="Proteomes" id="UP000051139">
    <property type="component" value="Unassembled WGS sequence"/>
</dbReference>
<keyword evidence="4" id="KW-1185">Reference proteome</keyword>
<reference evidence="2 5" key="2">
    <citation type="submission" date="2019-07" db="EMBL/GenBank/DDBJ databases">
        <title>Whole genome shotgun sequence of Lactobacillus siliginis NBRC 101315.</title>
        <authorList>
            <person name="Hosoyama A."/>
            <person name="Uohara A."/>
            <person name="Ohji S."/>
            <person name="Ichikawa N."/>
        </authorList>
    </citation>
    <scope>NUCLEOTIDE SEQUENCE [LARGE SCALE GENOMIC DNA]</scope>
    <source>
        <strain evidence="2 5">NBRC 101315</strain>
    </source>
</reference>
<sequence length="87" mass="9653">MAEAKKTGHQKVVSVEFGNNFDGGGSDMHNNDYVTHSELNSAVDKLSHKIDLLDAHIDTKFEKQKVWFYGTGISVVVAIIGILKFIF</sequence>
<dbReference type="STRING" id="348151.IV55_GL000681"/>
<keyword evidence="1" id="KW-1133">Transmembrane helix</keyword>
<dbReference type="EMBL" id="JQCB01000002">
    <property type="protein sequence ID" value="KRN96817.1"/>
    <property type="molecule type" value="Genomic_DNA"/>
</dbReference>
<evidence type="ECO:0000256" key="1">
    <source>
        <dbReference type="SAM" id="Phobius"/>
    </source>
</evidence>
<keyword evidence="1" id="KW-0472">Membrane</keyword>
<dbReference type="RefSeq" id="WP_057808616.1">
    <property type="nucleotide sequence ID" value="NZ_BJUD01000011.1"/>
</dbReference>
<accession>A0A0R2L5R8</accession>
<dbReference type="Proteomes" id="UP000321429">
    <property type="component" value="Unassembled WGS sequence"/>
</dbReference>
<gene>
    <name evidence="3" type="ORF">IV55_GL000681</name>
    <name evidence="2" type="ORF">LSI01_07900</name>
</gene>
<dbReference type="PATRIC" id="fig|348151.3.peg.697"/>
<dbReference type="AlphaFoldDB" id="A0A0R2L5R8"/>
<evidence type="ECO:0000313" key="3">
    <source>
        <dbReference type="EMBL" id="KRN96817.1"/>
    </source>
</evidence>